<name>A0AAV2NG86_9HYME</name>
<accession>A0AAV2NG86</accession>
<organism evidence="2 3">
    <name type="scientific">Lasius platythorax</name>
    <dbReference type="NCBI Taxonomy" id="488582"/>
    <lineage>
        <taxon>Eukaryota</taxon>
        <taxon>Metazoa</taxon>
        <taxon>Ecdysozoa</taxon>
        <taxon>Arthropoda</taxon>
        <taxon>Hexapoda</taxon>
        <taxon>Insecta</taxon>
        <taxon>Pterygota</taxon>
        <taxon>Neoptera</taxon>
        <taxon>Endopterygota</taxon>
        <taxon>Hymenoptera</taxon>
        <taxon>Apocrita</taxon>
        <taxon>Aculeata</taxon>
        <taxon>Formicoidea</taxon>
        <taxon>Formicidae</taxon>
        <taxon>Formicinae</taxon>
        <taxon>Lasius</taxon>
        <taxon>Lasius</taxon>
    </lineage>
</organism>
<evidence type="ECO:0000313" key="2">
    <source>
        <dbReference type="EMBL" id="CAL1678735.1"/>
    </source>
</evidence>
<protein>
    <submittedName>
        <fullName evidence="2">Uncharacterized protein</fullName>
    </submittedName>
</protein>
<evidence type="ECO:0000256" key="1">
    <source>
        <dbReference type="SAM" id="MobiDB-lite"/>
    </source>
</evidence>
<dbReference type="EMBL" id="OZ034837">
    <property type="protein sequence ID" value="CAL1678735.1"/>
    <property type="molecule type" value="Genomic_DNA"/>
</dbReference>
<dbReference type="Proteomes" id="UP001497644">
    <property type="component" value="Chromosome 14"/>
</dbReference>
<reference evidence="2" key="1">
    <citation type="submission" date="2024-04" db="EMBL/GenBank/DDBJ databases">
        <authorList>
            <consortium name="Molecular Ecology Group"/>
        </authorList>
    </citation>
    <scope>NUCLEOTIDE SEQUENCE</scope>
</reference>
<feature type="region of interest" description="Disordered" evidence="1">
    <location>
        <begin position="64"/>
        <end position="90"/>
    </location>
</feature>
<feature type="region of interest" description="Disordered" evidence="1">
    <location>
        <begin position="1"/>
        <end position="39"/>
    </location>
</feature>
<proteinExistence type="predicted"/>
<sequence length="90" mass="9248">MLVSSPDGAVSEHTRGLGESQGLAGILTPYRGSDSSESSALTLVAQPLAGPSVSRSVSPSRLVAEHMDPGDHPWTGWTSSNECEQLGVTG</sequence>
<dbReference type="AlphaFoldDB" id="A0AAV2NG86"/>
<evidence type="ECO:0000313" key="3">
    <source>
        <dbReference type="Proteomes" id="UP001497644"/>
    </source>
</evidence>
<keyword evidence="3" id="KW-1185">Reference proteome</keyword>
<gene>
    <name evidence="2" type="ORF">LPLAT_LOCUS4519</name>
</gene>